<evidence type="ECO:0000256" key="7">
    <source>
        <dbReference type="PIRSR" id="PIRSR611782-1"/>
    </source>
</evidence>
<dbReference type="NCBIfam" id="TIGR02037">
    <property type="entry name" value="degP_htrA_DO"/>
    <property type="match status" value="1"/>
</dbReference>
<keyword evidence="5" id="KW-0378">Hydrolase</keyword>
<dbReference type="PROSITE" id="PS50106">
    <property type="entry name" value="PDZ"/>
    <property type="match status" value="1"/>
</dbReference>
<accession>A0A9D9E131</accession>
<feature type="domain" description="PDZ" evidence="9">
    <location>
        <begin position="280"/>
        <end position="378"/>
    </location>
</feature>
<dbReference type="Proteomes" id="UP000823636">
    <property type="component" value="Unassembled WGS sequence"/>
</dbReference>
<dbReference type="GO" id="GO:0006508">
    <property type="term" value="P:proteolysis"/>
    <property type="evidence" value="ECO:0007669"/>
    <property type="project" value="UniProtKB-KW"/>
</dbReference>
<organism evidence="10 11">
    <name type="scientific">Candidatus Caccoplasma merdipullorum</name>
    <dbReference type="NCBI Taxonomy" id="2840718"/>
    <lineage>
        <taxon>Bacteria</taxon>
        <taxon>Pseudomonadati</taxon>
        <taxon>Bacteroidota</taxon>
        <taxon>Bacteroidia</taxon>
        <taxon>Bacteroidales</taxon>
        <taxon>Bacteroidaceae</taxon>
        <taxon>Bacteroidaceae incertae sedis</taxon>
        <taxon>Candidatus Caccoplasma</taxon>
    </lineage>
</organism>
<evidence type="ECO:0000259" key="9">
    <source>
        <dbReference type="PROSITE" id="PS50106"/>
    </source>
</evidence>
<dbReference type="SUPFAM" id="SSF50494">
    <property type="entry name" value="Trypsin-like serine proteases"/>
    <property type="match status" value="1"/>
</dbReference>
<keyword evidence="2" id="KW-0645">Protease</keyword>
<comment type="caution">
    <text evidence="10">The sequence shown here is derived from an EMBL/GenBank/DDBJ whole genome shotgun (WGS) entry which is preliminary data.</text>
</comment>
<reference evidence="10" key="2">
    <citation type="journal article" date="2021" name="PeerJ">
        <title>Extensive microbial diversity within the chicken gut microbiome revealed by metagenomics and culture.</title>
        <authorList>
            <person name="Gilroy R."/>
            <person name="Ravi A."/>
            <person name="Getino M."/>
            <person name="Pursley I."/>
            <person name="Horton D.L."/>
            <person name="Alikhan N.F."/>
            <person name="Baker D."/>
            <person name="Gharbi K."/>
            <person name="Hall N."/>
            <person name="Watson M."/>
            <person name="Adriaenssens E.M."/>
            <person name="Foster-Nyarko E."/>
            <person name="Jarju S."/>
            <person name="Secka A."/>
            <person name="Antonio M."/>
            <person name="Oren A."/>
            <person name="Chaudhuri R.R."/>
            <person name="La Ragione R."/>
            <person name="Hildebrand F."/>
            <person name="Pallen M.J."/>
        </authorList>
    </citation>
    <scope>NUCLEOTIDE SEQUENCE</scope>
    <source>
        <strain evidence="10">G3-4614</strain>
    </source>
</reference>
<dbReference type="InterPro" id="IPR036034">
    <property type="entry name" value="PDZ_sf"/>
</dbReference>
<dbReference type="GO" id="GO:0004252">
    <property type="term" value="F:serine-type endopeptidase activity"/>
    <property type="evidence" value="ECO:0007669"/>
    <property type="project" value="InterPro"/>
</dbReference>
<keyword evidence="3" id="KW-0732">Signal</keyword>
<evidence type="ECO:0000313" key="11">
    <source>
        <dbReference type="Proteomes" id="UP000823636"/>
    </source>
</evidence>
<reference evidence="10" key="1">
    <citation type="submission" date="2020-10" db="EMBL/GenBank/DDBJ databases">
        <authorList>
            <person name="Gilroy R."/>
        </authorList>
    </citation>
    <scope>NUCLEOTIDE SEQUENCE</scope>
    <source>
        <strain evidence="10">G3-4614</strain>
    </source>
</reference>
<evidence type="ECO:0000256" key="2">
    <source>
        <dbReference type="ARBA" id="ARBA00022670"/>
    </source>
</evidence>
<protein>
    <submittedName>
        <fullName evidence="10">Do family serine endopeptidase</fullName>
    </submittedName>
</protein>
<dbReference type="InterPro" id="IPR001940">
    <property type="entry name" value="Peptidase_S1C"/>
</dbReference>
<dbReference type="AlphaFoldDB" id="A0A9D9E131"/>
<evidence type="ECO:0000256" key="1">
    <source>
        <dbReference type="ARBA" id="ARBA00010541"/>
    </source>
</evidence>
<dbReference type="PRINTS" id="PR00834">
    <property type="entry name" value="PROTEASES2C"/>
</dbReference>
<dbReference type="EMBL" id="JADIMW010000014">
    <property type="protein sequence ID" value="MBO8437552.1"/>
    <property type="molecule type" value="Genomic_DNA"/>
</dbReference>
<feature type="binding site" evidence="8">
    <location>
        <position position="137"/>
    </location>
    <ligand>
        <name>substrate</name>
    </ligand>
</feature>
<feature type="active site" description="Charge relay system" evidence="7">
    <location>
        <position position="137"/>
    </location>
</feature>
<dbReference type="InterPro" id="IPR009003">
    <property type="entry name" value="Peptidase_S1_PA"/>
</dbReference>
<dbReference type="SMART" id="SM00228">
    <property type="entry name" value="PDZ"/>
    <property type="match status" value="2"/>
</dbReference>
<feature type="binding site" evidence="8">
    <location>
        <begin position="241"/>
        <end position="243"/>
    </location>
    <ligand>
        <name>substrate</name>
    </ligand>
</feature>
<dbReference type="InterPro" id="IPR011782">
    <property type="entry name" value="Pept_S1C_Do"/>
</dbReference>
<evidence type="ECO:0000256" key="5">
    <source>
        <dbReference type="ARBA" id="ARBA00022801"/>
    </source>
</evidence>
<dbReference type="Gene3D" id="2.40.10.120">
    <property type="match status" value="1"/>
</dbReference>
<dbReference type="Pfam" id="PF13180">
    <property type="entry name" value="PDZ_2"/>
    <property type="match status" value="1"/>
</dbReference>
<feature type="binding site" evidence="8">
    <location>
        <position position="167"/>
    </location>
    <ligand>
        <name>substrate</name>
    </ligand>
</feature>
<evidence type="ECO:0000313" key="10">
    <source>
        <dbReference type="EMBL" id="MBO8437552.1"/>
    </source>
</evidence>
<dbReference type="Gene3D" id="2.30.42.10">
    <property type="match status" value="2"/>
</dbReference>
<dbReference type="PANTHER" id="PTHR22939">
    <property type="entry name" value="SERINE PROTEASE FAMILY S1C HTRA-RELATED"/>
    <property type="match status" value="1"/>
</dbReference>
<name>A0A9D9E131_9BACT</name>
<dbReference type="SUPFAM" id="SSF50156">
    <property type="entry name" value="PDZ domain-like"/>
    <property type="match status" value="1"/>
</dbReference>
<feature type="active site" description="Charge relay system" evidence="7">
    <location>
        <position position="167"/>
    </location>
</feature>
<dbReference type="PANTHER" id="PTHR22939:SF129">
    <property type="entry name" value="SERINE PROTEASE HTRA2, MITOCHONDRIAL"/>
    <property type="match status" value="1"/>
</dbReference>
<keyword evidence="4" id="KW-0677">Repeat</keyword>
<dbReference type="InterPro" id="IPR001478">
    <property type="entry name" value="PDZ"/>
</dbReference>
<evidence type="ECO:0000256" key="6">
    <source>
        <dbReference type="ARBA" id="ARBA00022825"/>
    </source>
</evidence>
<evidence type="ECO:0000256" key="3">
    <source>
        <dbReference type="ARBA" id="ARBA00022729"/>
    </source>
</evidence>
<dbReference type="Pfam" id="PF13365">
    <property type="entry name" value="Trypsin_2"/>
    <property type="match status" value="1"/>
</dbReference>
<proteinExistence type="inferred from homology"/>
<gene>
    <name evidence="10" type="ORF">IAC54_01465</name>
</gene>
<sequence length="499" mass="53108">MESFQKKLLSFAVVAFVSSAVSVGAYALIKKEASSSMTDMDVVGTEQSVSGNFVRVSNVAPQTIDFTQIAEKSVNAVVSIKSTITPKQSSSRQFQDPFFEFFFGPGKQIPAPQQQPRVGTGSGVIISSDGYIITNNHVIEGADKIEITLNDKRAFNAKIVGSDPSTDLALLKIGAKDLPMMKFGNSDLLKVGEWVLAVGNPMGLTSTVTAGIVSAKGRSIGAGKSMSIESYIQTDAAVNPGNSGGALVNTNGELVGINTMIVSQTGSYIGYSFAVPSNIAIKIVSDLKEYGCVQRALLGVTIQEMSAELAKEKNIDFTAGVYIVDIAERSSAKEAGLKQGDIIVAVDGTSISTVARLQEEISLHHPGDKVTISIIRDGKRKNVEVLLKNQQGDTTITKPSDFTSLGAAFSELTDKQKETYGISAGVEVTAMTEGKFQRAGIRKGFIILNINGEIIDSADTIERIYDDIQKSASRDKVMFISGIYPSGKSAYYAVNLASE</sequence>
<keyword evidence="6" id="KW-0720">Serine protease</keyword>
<evidence type="ECO:0000256" key="4">
    <source>
        <dbReference type="ARBA" id="ARBA00022737"/>
    </source>
</evidence>
<comment type="similarity">
    <text evidence="1">Belongs to the peptidase S1C family.</text>
</comment>
<evidence type="ECO:0000256" key="8">
    <source>
        <dbReference type="PIRSR" id="PIRSR611782-2"/>
    </source>
</evidence>
<feature type="active site" description="Charge relay system" evidence="7">
    <location>
        <position position="243"/>
    </location>
</feature>